<evidence type="ECO:0000313" key="1">
    <source>
        <dbReference type="EMBL" id="CEN36761.1"/>
    </source>
</evidence>
<evidence type="ECO:0008006" key="3">
    <source>
        <dbReference type="Google" id="ProtNLM"/>
    </source>
</evidence>
<protein>
    <recommendedName>
        <fullName evidence="3">NVEALA family protein</fullName>
    </recommendedName>
</protein>
<dbReference type="InterPro" id="IPR025905">
    <property type="entry name" value="NVEALA"/>
</dbReference>
<organism evidence="1 2">
    <name type="scientific">Capnocytophaga cynodegmi</name>
    <dbReference type="NCBI Taxonomy" id="28189"/>
    <lineage>
        <taxon>Bacteria</taxon>
        <taxon>Pseudomonadati</taxon>
        <taxon>Bacteroidota</taxon>
        <taxon>Flavobacteriia</taxon>
        <taxon>Flavobacteriales</taxon>
        <taxon>Flavobacteriaceae</taxon>
        <taxon>Capnocytophaga</taxon>
    </lineage>
</organism>
<dbReference type="RefSeq" id="WP_052456924.1">
    <property type="nucleotide sequence ID" value="NZ_CDOD01000027.1"/>
</dbReference>
<accession>A0A0B7HAU8</accession>
<name>A0A0B7HAU8_9FLAO</name>
<dbReference type="AlphaFoldDB" id="A0A0B7HAU8"/>
<dbReference type="EMBL" id="CDOD01000027">
    <property type="protein sequence ID" value="CEN36761.1"/>
    <property type="molecule type" value="Genomic_DNA"/>
</dbReference>
<proteinExistence type="predicted"/>
<evidence type="ECO:0000313" key="2">
    <source>
        <dbReference type="Proteomes" id="UP000038055"/>
    </source>
</evidence>
<dbReference type="Proteomes" id="UP000038055">
    <property type="component" value="Unassembled WGS sequence"/>
</dbReference>
<sequence length="89" mass="9412">MKKNFLKGVIATAVVALVAGYGINKSMSNSGTELSDLSLTNVEALAQDESGSSIPSFPCIESPGNTCTFLGKDAIGKMKWFTLSDHIKK</sequence>
<reference evidence="2" key="1">
    <citation type="submission" date="2015-01" db="EMBL/GenBank/DDBJ databases">
        <authorList>
            <person name="MANFREDI Pablo"/>
        </authorList>
    </citation>
    <scope>NUCLEOTIDE SEQUENCE [LARGE SCALE GENOMIC DNA]</scope>
    <source>
        <strain evidence="2">Ccyn2B</strain>
    </source>
</reference>
<keyword evidence="2" id="KW-1185">Reference proteome</keyword>
<gene>
    <name evidence="1" type="ORF">CCYN2B_330019</name>
</gene>
<dbReference type="Pfam" id="PF14055">
    <property type="entry name" value="NVEALA"/>
    <property type="match status" value="1"/>
</dbReference>